<dbReference type="AlphaFoldDB" id="A0A2G9HW68"/>
<accession>A0A2G9HW68</accession>
<keyword evidence="3" id="KW-0418">Kinase</keyword>
<keyword evidence="4" id="KW-1185">Reference proteome</keyword>
<dbReference type="Gene3D" id="1.10.510.10">
    <property type="entry name" value="Transferase(Phosphotransferase) domain 1"/>
    <property type="match status" value="1"/>
</dbReference>
<dbReference type="SUPFAM" id="SSF56112">
    <property type="entry name" value="Protein kinase-like (PK-like)"/>
    <property type="match status" value="1"/>
</dbReference>
<evidence type="ECO:0000313" key="3">
    <source>
        <dbReference type="EMBL" id="PIN21739.1"/>
    </source>
</evidence>
<dbReference type="Pfam" id="PF00069">
    <property type="entry name" value="Pkinase"/>
    <property type="match status" value="1"/>
</dbReference>
<dbReference type="PANTHER" id="PTHR48007">
    <property type="entry name" value="LEUCINE-RICH REPEAT RECEPTOR-LIKE PROTEIN KINASE PXC1"/>
    <property type="match status" value="1"/>
</dbReference>
<name>A0A2G9HW68_9LAMI</name>
<dbReference type="Proteomes" id="UP000231279">
    <property type="component" value="Unassembled WGS sequence"/>
</dbReference>
<dbReference type="EC" id="2.7.11.1" evidence="3"/>
<dbReference type="GO" id="GO:0004674">
    <property type="term" value="F:protein serine/threonine kinase activity"/>
    <property type="evidence" value="ECO:0007669"/>
    <property type="project" value="UniProtKB-KW"/>
</dbReference>
<dbReference type="OrthoDB" id="4062651at2759"/>
<evidence type="ECO:0000256" key="1">
    <source>
        <dbReference type="PROSITE-ProRule" id="PRU10141"/>
    </source>
</evidence>
<feature type="binding site" evidence="1">
    <location>
        <position position="59"/>
    </location>
    <ligand>
        <name>ATP</name>
        <dbReference type="ChEBI" id="CHEBI:30616"/>
    </ligand>
</feature>
<dbReference type="InterPro" id="IPR000719">
    <property type="entry name" value="Prot_kinase_dom"/>
</dbReference>
<evidence type="ECO:0000259" key="2">
    <source>
        <dbReference type="PROSITE" id="PS50011"/>
    </source>
</evidence>
<reference evidence="4" key="1">
    <citation type="journal article" date="2018" name="Gigascience">
        <title>Genome assembly of the Pink Ipe (Handroanthus impetiginosus, Bignoniaceae), a highly valued, ecologically keystone Neotropical timber forest tree.</title>
        <authorList>
            <person name="Silva-Junior O.B."/>
            <person name="Grattapaglia D."/>
            <person name="Novaes E."/>
            <person name="Collevatti R.G."/>
        </authorList>
    </citation>
    <scope>NUCLEOTIDE SEQUENCE [LARGE SCALE GENOMIC DNA]</scope>
    <source>
        <strain evidence="4">cv. UFG-1</strain>
    </source>
</reference>
<dbReference type="PROSITE" id="PS50011">
    <property type="entry name" value="PROTEIN_KINASE_DOM"/>
    <property type="match status" value="1"/>
</dbReference>
<protein>
    <submittedName>
        <fullName evidence="3">Non-specific serine/threonine protein kinase</fullName>
        <ecNumber evidence="3">2.7.11.1</ecNumber>
    </submittedName>
</protein>
<sequence>MAWNTRDISGSKLIFVKGWEIEECGLEELLCSSAEVLGKGTFGTTYKAELPGKNVVAVKRLKLGGCLSEIEFGEKAKQLARMSHKNLLPLRAYCCHLHERLLLHDYKHIASLAFALHGGVNYKISPLTWEVRSSIAYGIARGISYLHSQGADVCHGNIKSSNMDTGHLRSQM</sequence>
<dbReference type="InterPro" id="IPR011009">
    <property type="entry name" value="Kinase-like_dom_sf"/>
</dbReference>
<proteinExistence type="predicted"/>
<dbReference type="GO" id="GO:0005524">
    <property type="term" value="F:ATP binding"/>
    <property type="evidence" value="ECO:0007669"/>
    <property type="project" value="UniProtKB-UniRule"/>
</dbReference>
<dbReference type="InterPro" id="IPR046959">
    <property type="entry name" value="PRK1-6/SRF4-like"/>
</dbReference>
<keyword evidence="3" id="KW-0723">Serine/threonine-protein kinase</keyword>
<dbReference type="STRING" id="429701.A0A2G9HW68"/>
<organism evidence="3 4">
    <name type="scientific">Handroanthus impetiginosus</name>
    <dbReference type="NCBI Taxonomy" id="429701"/>
    <lineage>
        <taxon>Eukaryota</taxon>
        <taxon>Viridiplantae</taxon>
        <taxon>Streptophyta</taxon>
        <taxon>Embryophyta</taxon>
        <taxon>Tracheophyta</taxon>
        <taxon>Spermatophyta</taxon>
        <taxon>Magnoliopsida</taxon>
        <taxon>eudicotyledons</taxon>
        <taxon>Gunneridae</taxon>
        <taxon>Pentapetalae</taxon>
        <taxon>asterids</taxon>
        <taxon>lamiids</taxon>
        <taxon>Lamiales</taxon>
        <taxon>Bignoniaceae</taxon>
        <taxon>Crescentiina</taxon>
        <taxon>Tabebuia alliance</taxon>
        <taxon>Handroanthus</taxon>
    </lineage>
</organism>
<keyword evidence="1" id="KW-0547">Nucleotide-binding</keyword>
<gene>
    <name evidence="3" type="ORF">CDL12_05549</name>
</gene>
<comment type="caution">
    <text evidence="3">The sequence shown here is derived from an EMBL/GenBank/DDBJ whole genome shotgun (WGS) entry which is preliminary data.</text>
</comment>
<dbReference type="PANTHER" id="PTHR48007:SF77">
    <property type="entry name" value="PROTEIN KINASE DOMAIN-CONTAINING PROTEIN"/>
    <property type="match status" value="1"/>
</dbReference>
<evidence type="ECO:0000313" key="4">
    <source>
        <dbReference type="Proteomes" id="UP000231279"/>
    </source>
</evidence>
<feature type="domain" description="Protein kinase" evidence="2">
    <location>
        <begin position="31"/>
        <end position="172"/>
    </location>
</feature>
<dbReference type="InterPro" id="IPR017441">
    <property type="entry name" value="Protein_kinase_ATP_BS"/>
</dbReference>
<dbReference type="EMBL" id="NKXS01000892">
    <property type="protein sequence ID" value="PIN21739.1"/>
    <property type="molecule type" value="Genomic_DNA"/>
</dbReference>
<dbReference type="PROSITE" id="PS00107">
    <property type="entry name" value="PROTEIN_KINASE_ATP"/>
    <property type="match status" value="1"/>
</dbReference>
<dbReference type="Gene3D" id="3.30.200.20">
    <property type="entry name" value="Phosphorylase Kinase, domain 1"/>
    <property type="match status" value="1"/>
</dbReference>
<keyword evidence="3" id="KW-0808">Transferase</keyword>
<keyword evidence="1" id="KW-0067">ATP-binding</keyword>